<organism evidence="1 2">
    <name type="scientific">Edwardsiella tarda ATCC 15947 = NBRC 105688</name>
    <dbReference type="NCBI Taxonomy" id="667121"/>
    <lineage>
        <taxon>Bacteria</taxon>
        <taxon>Pseudomonadati</taxon>
        <taxon>Pseudomonadota</taxon>
        <taxon>Gammaproteobacteria</taxon>
        <taxon>Enterobacterales</taxon>
        <taxon>Hafniaceae</taxon>
        <taxon>Edwardsiella</taxon>
    </lineage>
</organism>
<dbReference type="Proteomes" id="UP000245918">
    <property type="component" value="Chromosome"/>
</dbReference>
<evidence type="ECO:0000313" key="1">
    <source>
        <dbReference type="EMBL" id="UCP98964.1"/>
    </source>
</evidence>
<sequence length="383" mass="41307">MRRQRIPRLALWARLLLVLVLLGLAPALRASCYGGGYHRVVPLGWGDYSIGEDAPIGTVFYRQLVHGDLPYSISCNTDSVHSGRMQVNFRVDEKNWSVNGEFIASPVAGVGVRFRTMRGDIFGSLSNHYTITYPRDNPSTIGPEETSFIVEFIKTGPVPVGGSFSGSNLPMVIIEAATGGADDWSPVTEIEFIGDMRLMIHAGTCQVANDRYTYTFPKQLGADFPALGATSEWLAAPVTLHRCSAFTRSHRNNGDYAESTASDPNAILAEVRDVHTTPSRVKLTLSPQTAVLDSNNGVIAIEQGEDAAIGLAIQLGWNNGSGSYQPLALANGVAELVAEPSPPVGAYDSTDFVYRLAARLIRTGAALKGGKIRAQLTYTVTYL</sequence>
<name>A0AC61TEP6_EDWTA</name>
<evidence type="ECO:0000313" key="2">
    <source>
        <dbReference type="Proteomes" id="UP000245918"/>
    </source>
</evidence>
<protein>
    <submittedName>
        <fullName evidence="1">Uncharacterized protein</fullName>
    </submittedName>
</protein>
<gene>
    <name evidence="1" type="ORF">DCL27_09630</name>
</gene>
<keyword evidence="2" id="KW-1185">Reference proteome</keyword>
<accession>A0AC61TEP6</accession>
<reference evidence="1" key="1">
    <citation type="submission" date="2021-09" db="EMBL/GenBank/DDBJ databases">
        <title>Comparative genomics of Edwardsiella genus reveals species-based diversity.</title>
        <authorList>
            <person name="Tekedar H.C."/>
            <person name="Kumru S."/>
            <person name="Waldbieser G.C."/>
            <person name="Reichley S.R."/>
            <person name="Lawrence M.L."/>
            <person name="Griffin M.J."/>
        </authorList>
    </citation>
    <scope>NUCLEOTIDE SEQUENCE</scope>
    <source>
        <strain evidence="1">ATCC 15947</strain>
    </source>
</reference>
<proteinExistence type="predicted"/>
<dbReference type="EMBL" id="CP084506">
    <property type="protein sequence ID" value="UCP98964.1"/>
    <property type="molecule type" value="Genomic_DNA"/>
</dbReference>